<organism evidence="1 2">
    <name type="scientific">Jatropha curcas</name>
    <name type="common">Barbados nut</name>
    <dbReference type="NCBI Taxonomy" id="180498"/>
    <lineage>
        <taxon>Eukaryota</taxon>
        <taxon>Viridiplantae</taxon>
        <taxon>Streptophyta</taxon>
        <taxon>Embryophyta</taxon>
        <taxon>Tracheophyta</taxon>
        <taxon>Spermatophyta</taxon>
        <taxon>Magnoliopsida</taxon>
        <taxon>eudicotyledons</taxon>
        <taxon>Gunneridae</taxon>
        <taxon>Pentapetalae</taxon>
        <taxon>rosids</taxon>
        <taxon>fabids</taxon>
        <taxon>Malpighiales</taxon>
        <taxon>Euphorbiaceae</taxon>
        <taxon>Crotonoideae</taxon>
        <taxon>Jatropheae</taxon>
        <taxon>Jatropha</taxon>
    </lineage>
</organism>
<keyword evidence="2" id="KW-1185">Reference proteome</keyword>
<name>A0A067JWA5_JATCU</name>
<evidence type="ECO:0000313" key="1">
    <source>
        <dbReference type="EMBL" id="KDP24270.1"/>
    </source>
</evidence>
<evidence type="ECO:0000313" key="2">
    <source>
        <dbReference type="Proteomes" id="UP000027138"/>
    </source>
</evidence>
<gene>
    <name evidence="1" type="ORF">JCGZ_26623</name>
</gene>
<dbReference type="EMBL" id="KK915128">
    <property type="protein sequence ID" value="KDP24270.1"/>
    <property type="molecule type" value="Genomic_DNA"/>
</dbReference>
<sequence>MPRLHGFEADTSATSLPRGQAWKFNRKYAYTTSEISVFRQLLNGLTWDRIINKVAMGDVDDYLISFRLSSCTSRGGFSFSIYSMTCITTQHQSDKCMRGGSDFGALDITVVVGKPKHGLGASFSFILSRTARLKLAVARLSDEHVSLAWGLQQVEVWELNVVVMLVAELDAVQLLSKKPRISTVRT</sequence>
<accession>A0A067JWA5</accession>
<protein>
    <submittedName>
        <fullName evidence="1">Uncharacterized protein</fullName>
    </submittedName>
</protein>
<dbReference type="AlphaFoldDB" id="A0A067JWA5"/>
<dbReference type="Proteomes" id="UP000027138">
    <property type="component" value="Unassembled WGS sequence"/>
</dbReference>
<reference evidence="1 2" key="1">
    <citation type="journal article" date="2014" name="PLoS ONE">
        <title>Global Analysis of Gene Expression Profiles in Physic Nut (Jatropha curcas L.) Seedlings Exposed to Salt Stress.</title>
        <authorList>
            <person name="Zhang L."/>
            <person name="Zhang C."/>
            <person name="Wu P."/>
            <person name="Chen Y."/>
            <person name="Li M."/>
            <person name="Jiang H."/>
            <person name="Wu G."/>
        </authorList>
    </citation>
    <scope>NUCLEOTIDE SEQUENCE [LARGE SCALE GENOMIC DNA]</scope>
    <source>
        <strain evidence="2">cv. GZQX0401</strain>
        <tissue evidence="1">Young leaves</tissue>
    </source>
</reference>
<proteinExistence type="predicted"/>